<protein>
    <submittedName>
        <fullName evidence="1">Uncharacterized protein</fullName>
    </submittedName>
</protein>
<gene>
    <name evidence="1" type="ORF">ABVK25_005564</name>
</gene>
<evidence type="ECO:0000313" key="2">
    <source>
        <dbReference type="Proteomes" id="UP001590951"/>
    </source>
</evidence>
<dbReference type="Proteomes" id="UP001590951">
    <property type="component" value="Unassembled WGS sequence"/>
</dbReference>
<sequence>MAPPSGSRASLVHGVSSLPAACSIDVVGSILGRSLETSLEELGLMITSLESRKWATLTFQNPPLAILSAKTVNQWTFGLSQTDNSKMVGSQALTVGNHFHVLTVLNTPKASPDIIDCIVVCGLGGNAFSSFKEKGGSCMWLRDILPTDVLNLRVLLYGYDSSRYSSSLLERAARSIPVSDIRF</sequence>
<proteinExistence type="predicted"/>
<organism evidence="1 2">
    <name type="scientific">Lepraria finkii</name>
    <dbReference type="NCBI Taxonomy" id="1340010"/>
    <lineage>
        <taxon>Eukaryota</taxon>
        <taxon>Fungi</taxon>
        <taxon>Dikarya</taxon>
        <taxon>Ascomycota</taxon>
        <taxon>Pezizomycotina</taxon>
        <taxon>Lecanoromycetes</taxon>
        <taxon>OSLEUM clade</taxon>
        <taxon>Lecanoromycetidae</taxon>
        <taxon>Lecanorales</taxon>
        <taxon>Lecanorineae</taxon>
        <taxon>Stereocaulaceae</taxon>
        <taxon>Lepraria</taxon>
    </lineage>
</organism>
<dbReference type="EMBL" id="JBHFEH010000017">
    <property type="protein sequence ID" value="KAL2054025.1"/>
    <property type="molecule type" value="Genomic_DNA"/>
</dbReference>
<comment type="caution">
    <text evidence="1">The sequence shown here is derived from an EMBL/GenBank/DDBJ whole genome shotgun (WGS) entry which is preliminary data.</text>
</comment>
<evidence type="ECO:0000313" key="1">
    <source>
        <dbReference type="EMBL" id="KAL2054025.1"/>
    </source>
</evidence>
<keyword evidence="2" id="KW-1185">Reference proteome</keyword>
<accession>A0ABR4B8E7</accession>
<name>A0ABR4B8E7_9LECA</name>
<reference evidence="1 2" key="1">
    <citation type="submission" date="2024-09" db="EMBL/GenBank/DDBJ databases">
        <title>Rethinking Asexuality: The Enigmatic Case of Functional Sexual Genes in Lepraria (Stereocaulaceae).</title>
        <authorList>
            <person name="Doellman M."/>
            <person name="Sun Y."/>
            <person name="Barcenas-Pena A."/>
            <person name="Lumbsch H.T."/>
            <person name="Grewe F."/>
        </authorList>
    </citation>
    <scope>NUCLEOTIDE SEQUENCE [LARGE SCALE GENOMIC DNA]</scope>
    <source>
        <strain evidence="1 2">Grewe 0041</strain>
    </source>
</reference>